<dbReference type="EMBL" id="QKXC01000318">
    <property type="protein sequence ID" value="RBR07365.1"/>
    <property type="molecule type" value="Genomic_DNA"/>
</dbReference>
<feature type="compositionally biased region" description="Polar residues" evidence="1">
    <location>
        <begin position="436"/>
        <end position="448"/>
    </location>
</feature>
<dbReference type="OrthoDB" id="5084700at2759"/>
<dbReference type="GeneID" id="42000135"/>
<sequence length="754" mass="82607">MPPKRIVVEPRSRRAPKGVIGSTYDALTSSENAAVVRSIAIFGVVVTFLSSSWGEILLPPPASSRLAQLVSKFEFLDAVASVGNSPHASPNSKLVTAISHPSVVGLTASKTPKRKSQGSTITRERSSIDSRFSPVRFATSSLEPALTRRAQTFGTKSPIVPISNADTKSRQKSVAERRMIFEATSEQPEPSTPRGGSLIPRPPLQLAHWKSWRSLKSKRSAAHSSTDNAAVTPESTGNELRTPSKPLSPAPQPVPSPRTLLSSDDPFGTWRSPLNRSDDSWASFKRSYYVKAAPDASPSYIRSQYTEASPQVDQRVSIHEAKFNSLVENDLAERNLSIGENRNHGWMDHARKMASSFSNTVSGGTSSHRNKYVGTLGAFDQIPINKNDLMSFKLTGTSDTDRSKLPHSKISGLRKRFGQSKEQPSVAFASADNECQESAPTETGSPISPSRIPLLKSCSSTESEELKTSTLRSKSYAPYRSQSFLKPLHTPVRRRNTEKNDSPLQQKISLFESLDHHNSVPEPLRTTTDTRNFRTNSGEHGRKDSTIAPLRSFRGKLRRISTSCRRTPSEWSTTSSRDVGDSVLRSSDTSPVAQEEQAATVAGEALSPCTTDVIPIQPILKQTFLTNEISPLVLEKPLSFSRAPSARPGFNMDGEAGLGVAPLPLFAEPQRRFSRTKNILARAANQLSLPDIEKELELIELLEDNLKSVSDDSLPVSKARCLLEQPKPMNGKELKRLVSLCKEKVRKISGGRSE</sequence>
<name>A0A366QTR2_9HYPO</name>
<feature type="compositionally biased region" description="Polar residues" evidence="1">
    <location>
        <begin position="222"/>
        <end position="241"/>
    </location>
</feature>
<feature type="compositionally biased region" description="Low complexity" evidence="1">
    <location>
        <begin position="525"/>
        <end position="536"/>
    </location>
</feature>
<feature type="region of interest" description="Disordered" evidence="1">
    <location>
        <begin position="482"/>
        <end position="503"/>
    </location>
</feature>
<organism evidence="2 3">
    <name type="scientific">Fusarium coffeatum</name>
    <dbReference type="NCBI Taxonomy" id="231269"/>
    <lineage>
        <taxon>Eukaryota</taxon>
        <taxon>Fungi</taxon>
        <taxon>Dikarya</taxon>
        <taxon>Ascomycota</taxon>
        <taxon>Pezizomycotina</taxon>
        <taxon>Sordariomycetes</taxon>
        <taxon>Hypocreomycetidae</taxon>
        <taxon>Hypocreales</taxon>
        <taxon>Nectriaceae</taxon>
        <taxon>Fusarium</taxon>
        <taxon>Fusarium incarnatum-equiseti species complex</taxon>
    </lineage>
</organism>
<accession>A0A366QTR2</accession>
<proteinExistence type="predicted"/>
<dbReference type="RefSeq" id="XP_031011131.1">
    <property type="nucleotide sequence ID" value="XM_031164839.1"/>
</dbReference>
<comment type="caution">
    <text evidence="2">The sequence shown here is derived from an EMBL/GenBank/DDBJ whole genome shotgun (WGS) entry which is preliminary data.</text>
</comment>
<protein>
    <submittedName>
        <fullName evidence="2">Uncharacterized protein</fullName>
    </submittedName>
</protein>
<reference evidence="2 3" key="1">
    <citation type="submission" date="2018-06" db="EMBL/GenBank/DDBJ databases">
        <title>Fusarium incarnatum-equiseti species complex species 28.</title>
        <authorList>
            <person name="Gardiner D.M."/>
        </authorList>
    </citation>
    <scope>NUCLEOTIDE SEQUENCE [LARGE SCALE GENOMIC DNA]</scope>
    <source>
        <strain evidence="2 3">FIESC_28</strain>
    </source>
</reference>
<gene>
    <name evidence="2" type="ORF">FIESC28_10708</name>
</gene>
<evidence type="ECO:0000313" key="3">
    <source>
        <dbReference type="Proteomes" id="UP000253153"/>
    </source>
</evidence>
<feature type="region of interest" description="Disordered" evidence="1">
    <location>
        <begin position="217"/>
        <end position="271"/>
    </location>
</feature>
<feature type="compositionally biased region" description="Polar residues" evidence="1">
    <location>
        <begin position="564"/>
        <end position="577"/>
    </location>
</feature>
<feature type="region of interest" description="Disordered" evidence="1">
    <location>
        <begin position="564"/>
        <end position="592"/>
    </location>
</feature>
<evidence type="ECO:0000313" key="2">
    <source>
        <dbReference type="EMBL" id="RBR07365.1"/>
    </source>
</evidence>
<dbReference type="AlphaFoldDB" id="A0A366QTR2"/>
<feature type="region of interest" description="Disordered" evidence="1">
    <location>
        <begin position="395"/>
        <end position="453"/>
    </location>
</feature>
<feature type="region of interest" description="Disordered" evidence="1">
    <location>
        <begin position="182"/>
        <end position="202"/>
    </location>
</feature>
<feature type="compositionally biased region" description="Pro residues" evidence="1">
    <location>
        <begin position="246"/>
        <end position="256"/>
    </location>
</feature>
<keyword evidence="3" id="KW-1185">Reference proteome</keyword>
<feature type="region of interest" description="Disordered" evidence="1">
    <location>
        <begin position="518"/>
        <end position="545"/>
    </location>
</feature>
<feature type="region of interest" description="Disordered" evidence="1">
    <location>
        <begin position="108"/>
        <end position="127"/>
    </location>
</feature>
<dbReference type="Proteomes" id="UP000253153">
    <property type="component" value="Unassembled WGS sequence"/>
</dbReference>
<evidence type="ECO:0000256" key="1">
    <source>
        <dbReference type="SAM" id="MobiDB-lite"/>
    </source>
</evidence>